<evidence type="ECO:0000313" key="2">
    <source>
        <dbReference type="Proteomes" id="UP000003295"/>
    </source>
</evidence>
<reference evidence="1 2" key="1">
    <citation type="submission" date="2009-04" db="EMBL/GenBank/DDBJ databases">
        <authorList>
            <person name="Weinstock G."/>
            <person name="Sodergren E."/>
            <person name="Clifton S."/>
            <person name="Fulton L."/>
            <person name="Fulton B."/>
            <person name="Courtney L."/>
            <person name="Fronick C."/>
            <person name="Harrison M."/>
            <person name="Strong C."/>
            <person name="Farmer C."/>
            <person name="Delahaunty K."/>
            <person name="Markovic C."/>
            <person name="Hall O."/>
            <person name="Minx P."/>
            <person name="Tomlinson C."/>
            <person name="Mitreva M."/>
            <person name="Nelson J."/>
            <person name="Hou S."/>
            <person name="Wollam A."/>
            <person name="Pepin K.H."/>
            <person name="Johnson M."/>
            <person name="Bhonagiri V."/>
            <person name="Nash W.E."/>
            <person name="Warren W."/>
            <person name="Chinwalla A."/>
            <person name="Mardis E.R."/>
            <person name="Wilson R.K."/>
        </authorList>
    </citation>
    <scope>NUCLEOTIDE SEQUENCE [LARGE SCALE GENOMIC DNA]</scope>
    <source>
        <strain evidence="1 2">DSM 13280</strain>
    </source>
</reference>
<organism evidence="1 2">
    <name type="scientific">Collinsella intestinalis DSM 13280</name>
    <dbReference type="NCBI Taxonomy" id="521003"/>
    <lineage>
        <taxon>Bacteria</taxon>
        <taxon>Bacillati</taxon>
        <taxon>Actinomycetota</taxon>
        <taxon>Coriobacteriia</taxon>
        <taxon>Coriobacteriales</taxon>
        <taxon>Coriobacteriaceae</taxon>
        <taxon>Collinsella</taxon>
    </lineage>
</organism>
<evidence type="ECO:0000313" key="1">
    <source>
        <dbReference type="EMBL" id="EEP44114.1"/>
    </source>
</evidence>
<gene>
    <name evidence="1" type="ORF">COLINT_03071</name>
</gene>
<proteinExistence type="predicted"/>
<protein>
    <submittedName>
        <fullName evidence="1">Uncharacterized protein</fullName>
    </submittedName>
</protein>
<accession>C4FAI0</accession>
<comment type="caution">
    <text evidence="1">The sequence shown here is derived from an EMBL/GenBank/DDBJ whole genome shotgun (WGS) entry which is preliminary data.</text>
</comment>
<dbReference type="EMBL" id="ABXH02000019">
    <property type="protein sequence ID" value="EEP44114.1"/>
    <property type="molecule type" value="Genomic_DNA"/>
</dbReference>
<dbReference type="HOGENOM" id="CLU_2567959_0_0_11"/>
<dbReference type="STRING" id="521003.COLINT_03071"/>
<name>C4FAI0_9ACTN</name>
<dbReference type="AlphaFoldDB" id="C4FAI0"/>
<dbReference type="Proteomes" id="UP000003295">
    <property type="component" value="Unassembled WGS sequence"/>
</dbReference>
<sequence length="81" mass="8932">MGFLPCCEYIDTAIVARERRRDVVASAVSYVRNTNTPPPPRELAADVKPPSGACPLASPHHERHLVGRFSRIPPLVMRTSP</sequence>